<dbReference type="GO" id="GO:0071618">
    <property type="term" value="F:lysophosphatidylethanolamine acyltransferase activity"/>
    <property type="evidence" value="ECO:0007669"/>
    <property type="project" value="TreeGrafter"/>
</dbReference>
<keyword evidence="5 8" id="KW-0472">Membrane</keyword>
<sequence length="233" mass="25447">KFAQIVNPKLRSGTSPSDHSVKAERVPLNFIRVPRLSLAMQGTRVYHSQSPWAPARTTYILVLADTASFLTAPPLPHIAPSHSPPRDPSSLPPMVDVNGDITAPLLDVGPPEVALDVNRFLDRGSEAAGPPPENPFEFLGATPLALPPMNPVDPFRNHTPHIAGLYEWCKTVLCLPIAAARLVLLGIAIAVGYVTTLVALYGWKDKETPMSRWRSRVMCVTRLCARFILFSFG</sequence>
<keyword evidence="4" id="KW-0443">Lipid metabolism</keyword>
<dbReference type="EMBL" id="KV875547">
    <property type="protein sequence ID" value="RZR71530.1"/>
    <property type="molecule type" value="Genomic_DNA"/>
</dbReference>
<evidence type="ECO:0000256" key="1">
    <source>
        <dbReference type="ARBA" id="ARBA00022679"/>
    </source>
</evidence>
<accession>A0A445MB92</accession>
<evidence type="ECO:0000256" key="6">
    <source>
        <dbReference type="ARBA" id="ARBA00023315"/>
    </source>
</evidence>
<feature type="transmembrane region" description="Helical" evidence="8">
    <location>
        <begin position="182"/>
        <end position="203"/>
    </location>
</feature>
<dbReference type="PANTHER" id="PTHR23063">
    <property type="entry name" value="PHOSPHOLIPID ACYLTRANSFERASE"/>
    <property type="match status" value="1"/>
</dbReference>
<organism evidence="9">
    <name type="scientific">Ensete ventricosum</name>
    <name type="common">Abyssinian banana</name>
    <name type="synonym">Musa ensete</name>
    <dbReference type="NCBI Taxonomy" id="4639"/>
    <lineage>
        <taxon>Eukaryota</taxon>
        <taxon>Viridiplantae</taxon>
        <taxon>Streptophyta</taxon>
        <taxon>Embryophyta</taxon>
        <taxon>Tracheophyta</taxon>
        <taxon>Spermatophyta</taxon>
        <taxon>Magnoliopsida</taxon>
        <taxon>Liliopsida</taxon>
        <taxon>Zingiberales</taxon>
        <taxon>Musaceae</taxon>
        <taxon>Ensete</taxon>
    </lineage>
</organism>
<evidence type="ECO:0000256" key="3">
    <source>
        <dbReference type="ARBA" id="ARBA00022989"/>
    </source>
</evidence>
<dbReference type="AlphaFoldDB" id="A0A445MB92"/>
<dbReference type="Proteomes" id="UP000290560">
    <property type="component" value="Unassembled WGS sequence"/>
</dbReference>
<evidence type="ECO:0000256" key="5">
    <source>
        <dbReference type="ARBA" id="ARBA00023136"/>
    </source>
</evidence>
<keyword evidence="3 8" id="KW-1133">Transmembrane helix</keyword>
<keyword evidence="6" id="KW-0012">Acyltransferase</keyword>
<evidence type="ECO:0000313" key="9">
    <source>
        <dbReference type="EMBL" id="RZR71530.1"/>
    </source>
</evidence>
<evidence type="ECO:0000256" key="4">
    <source>
        <dbReference type="ARBA" id="ARBA00023098"/>
    </source>
</evidence>
<dbReference type="PANTHER" id="PTHR23063:SF52">
    <property type="entry name" value="LYSOPHOSPHATIDYLCHOLINE ACYLTRANSFERASE"/>
    <property type="match status" value="1"/>
</dbReference>
<evidence type="ECO:0000256" key="7">
    <source>
        <dbReference type="SAM" id="MobiDB-lite"/>
    </source>
</evidence>
<feature type="region of interest" description="Disordered" evidence="7">
    <location>
        <begin position="1"/>
        <end position="21"/>
    </location>
</feature>
<proteinExistence type="predicted"/>
<reference evidence="9" key="1">
    <citation type="journal article" date="2018" name="Data Brief">
        <title>Genome sequence data from 17 accessions of Ensete ventricosum, a staple food crop for millions in Ethiopia.</title>
        <authorList>
            <person name="Yemataw Z."/>
            <person name="Muzemil S."/>
            <person name="Ambachew D."/>
            <person name="Tripathi L."/>
            <person name="Tesfaye K."/>
            <person name="Chala A."/>
            <person name="Farbos A."/>
            <person name="O'Neill P."/>
            <person name="Moore K."/>
            <person name="Grant M."/>
            <person name="Studholme D.J."/>
        </authorList>
    </citation>
    <scope>NUCLEOTIDE SEQUENCE [LARGE SCALE GENOMIC DNA]</scope>
    <source>
        <tissue evidence="9">Leaf</tissue>
    </source>
</reference>
<evidence type="ECO:0000256" key="2">
    <source>
        <dbReference type="ARBA" id="ARBA00022692"/>
    </source>
</evidence>
<evidence type="ECO:0000256" key="8">
    <source>
        <dbReference type="SAM" id="Phobius"/>
    </source>
</evidence>
<gene>
    <name evidence="9" type="ORF">BHM03_00005649</name>
</gene>
<protein>
    <submittedName>
        <fullName evidence="9">Uncharacterized protein</fullName>
    </submittedName>
</protein>
<dbReference type="GO" id="GO:0006644">
    <property type="term" value="P:phospholipid metabolic process"/>
    <property type="evidence" value="ECO:0007669"/>
    <property type="project" value="TreeGrafter"/>
</dbReference>
<keyword evidence="2 8" id="KW-0812">Transmembrane</keyword>
<keyword evidence="1" id="KW-0808">Transferase</keyword>
<feature type="non-terminal residue" evidence="9">
    <location>
        <position position="1"/>
    </location>
</feature>
<name>A0A445MB92_ENSVE</name>